<dbReference type="Gene3D" id="3.20.20.80">
    <property type="entry name" value="Glycosidases"/>
    <property type="match status" value="1"/>
</dbReference>
<dbReference type="Gene3D" id="2.60.40.3620">
    <property type="match status" value="2"/>
</dbReference>
<dbReference type="SUPFAM" id="SSF49452">
    <property type="entry name" value="Starch-binding domain-like"/>
    <property type="match status" value="1"/>
</dbReference>
<dbReference type="InterPro" id="IPR014756">
    <property type="entry name" value="Ig_E-set"/>
</dbReference>
<dbReference type="SUPFAM" id="SSF51011">
    <property type="entry name" value="Glycosyl hydrolase domain"/>
    <property type="match status" value="1"/>
</dbReference>
<dbReference type="GO" id="GO:0030246">
    <property type="term" value="F:carbohydrate binding"/>
    <property type="evidence" value="ECO:0007669"/>
    <property type="project" value="InterPro"/>
</dbReference>
<dbReference type="InterPro" id="IPR013780">
    <property type="entry name" value="Glyco_hydro_b"/>
</dbReference>
<dbReference type="GO" id="GO:0005975">
    <property type="term" value="P:carbohydrate metabolic process"/>
    <property type="evidence" value="ECO:0007669"/>
    <property type="project" value="InterPro"/>
</dbReference>
<gene>
    <name evidence="4" type="ORF">DS2_14389</name>
</gene>
<dbReference type="Gene3D" id="2.60.40.1180">
    <property type="entry name" value="Golgi alpha-mannosidase II"/>
    <property type="match status" value="1"/>
</dbReference>
<keyword evidence="2" id="KW-0326">Glycosidase</keyword>
<feature type="domain" description="Glycosyl hydrolase family 13 catalytic" evidence="3">
    <location>
        <begin position="620"/>
        <end position="980"/>
    </location>
</feature>
<dbReference type="eggNOG" id="COG1523">
    <property type="taxonomic scope" value="Bacteria"/>
</dbReference>
<dbReference type="Pfam" id="PF17967">
    <property type="entry name" value="Pullulanase_N2"/>
    <property type="match status" value="1"/>
</dbReference>
<dbReference type="SMART" id="SM00642">
    <property type="entry name" value="Aamy"/>
    <property type="match status" value="1"/>
</dbReference>
<sequence>MSNEKGLDEFDSINQVDSGLICQAPSTIKVDSFGTPILDENGAKTCEIVEKACTGSVFNPILNACQGKGRHEQAPETDLALAEDGHAVIFFKMDDVTEADVLNSNPDEQIIIHAWNNATCNAFDPNSIIQGDSNDYTQDTYWSTDWATGILPSGYDETYGLYWKFKLIDDHTDCANFIIHEGSSKYPDGDMKAFLGEANPNNLSYISIGKTTLETGAAVDPYFSLPTDPVDGIRELNTEQATHWFDKDTVLFGDASAKTIRLYYSQTMPKLFPGVGYRGVPYIEFVRDDKDGLTDAQEARAMYRDGMTVFKAKDGEAVDEEIAKQMLQSRIVAVALDSADNPYTGTLVQTAGVLDALYTMGDNDADEAALGIVYDGDNVTASVWAPTASEVKLKLYNDMDSSGNYSAAGEMEMTFDDTTGIWSYTGTRADLDRKLFRYNISVYHPLNDNFENYEVIDPYAVSLTTNGRYARFVDLNDDDLKPENWDNHTIPTVENPEDIVIYEGHIRDFSIMDESTPAEHRGKYLAFTHNDTAPVQHLKALADAGLTHFQVLPANDIASVDENIANRIELDSTVGELCAVNSEADVCKFAQDNVVLKDLLETYDPLSERGRNILNAIRDLDGFNWGYDPYAFNAPEGSYATNPEDTSRIIEMRAMIQSLHEMGLRASLDVVYNHTSSSGLWDNSVLDKIVPGYYHRLNIQTGEVFADSCCEDTATENAMMAKLMKDTLVSWSANFKFDAFRFDLMNLVMKDAVLEARDAVEAVDTDTYFYGEGWAVGPVQTQGGTQTTMPGTSVGMFSDVQRDGVRNGALFQSAGNGNDVDNIRIGLAGNISDFTFKASNGVFAEANSFNKPGRSLDPADTINYVDKHDNETLWDVLQCTLDSNLVASERARIHAVAGSFPLLSQGIPFIQMGSDLLRSKSMDRNTYNSSDWLNKVDFTKQDNNWLASLPIETENESWKVCYQKSAELLANQYIKPSSADIELAANQYQDLLKIRSSSKLFRLTTAEQIKDRVGFHNVGANQTHGVVVMSIDDGAGCLLAAQDFEGNCDQTNTDNLRADLDPNYDAIVVVFNGTQSEQTMTIPTASHFELHSVQQNSADNTVATSSFSADNDNGLFTVPALTTAVFVKNQSGAQGAGLSALATVGRPDVPPYGATELYLLGSVTSWDHPTGAPDETNVAPLMPFVGSSSYAVNVTLEAGNYEFKVAPKGWGYPNIGDGGDVGQVDAVIGQSHTLRTNGDNIAITISEAGTYSFILNGSDRNAPSIMVKPAADKPAFAPTMYIRGSLNANGGWNTEDPMLYVGNGKYVTSIYIDSALDGGNPQFKFAAENWDLANFGASDSSVTLGQALTLSSADNGNITLPITESGDYVFEVDASDPTAPVLTVSKETIPYSGTAVHLRGFNGNWNTPYTFTYYGAGYYGLDLSASSSTDFKVADANWGAINFGADASWNIGTFGKTESLVNNAGNIGLNLVGDTDLRMIMHVTDDSTNAATLQIINLAEYEY</sequence>
<dbReference type="InterPro" id="IPR004193">
    <property type="entry name" value="Glyco_hydro_13_N"/>
</dbReference>
<dbReference type="SUPFAM" id="SSF51445">
    <property type="entry name" value="(Trans)glycosidases"/>
    <property type="match status" value="1"/>
</dbReference>
<dbReference type="Pfam" id="PF11852">
    <property type="entry name" value="Pullul_strch_C"/>
    <property type="match status" value="1"/>
</dbReference>
<dbReference type="InterPro" id="IPR040671">
    <property type="entry name" value="Pullulanase_N2"/>
</dbReference>
<keyword evidence="2" id="KW-0378">Hydrolase</keyword>
<organism evidence="4 5">
    <name type="scientific">Catenovulum agarivorans DS-2</name>
    <dbReference type="NCBI Taxonomy" id="1328313"/>
    <lineage>
        <taxon>Bacteria</taxon>
        <taxon>Pseudomonadati</taxon>
        <taxon>Pseudomonadota</taxon>
        <taxon>Gammaproteobacteria</taxon>
        <taxon>Alteromonadales</taxon>
        <taxon>Alteromonadaceae</taxon>
        <taxon>Catenovulum</taxon>
    </lineage>
</organism>
<dbReference type="STRING" id="1328313.DS2_14389"/>
<dbReference type="InterPro" id="IPR013783">
    <property type="entry name" value="Ig-like_fold"/>
</dbReference>
<dbReference type="PATRIC" id="fig|1328313.3.peg.2932"/>
<evidence type="ECO:0000313" key="4">
    <source>
        <dbReference type="EMBL" id="EWH09068.1"/>
    </source>
</evidence>
<dbReference type="Gene3D" id="2.60.40.1130">
    <property type="entry name" value="Rab geranylgeranyltransferase alpha-subunit, insert domain"/>
    <property type="match status" value="1"/>
</dbReference>
<name>W7QMA8_9ALTE</name>
<keyword evidence="5" id="KW-1185">Reference proteome</keyword>
<dbReference type="EMBL" id="ARZY01000030">
    <property type="protein sequence ID" value="EWH09068.1"/>
    <property type="molecule type" value="Genomic_DNA"/>
</dbReference>
<dbReference type="Gene3D" id="2.60.40.10">
    <property type="entry name" value="Immunoglobulins"/>
    <property type="match status" value="1"/>
</dbReference>
<dbReference type="InterPro" id="IPR013784">
    <property type="entry name" value="Carb-bd-like_fold"/>
</dbReference>
<protein>
    <submittedName>
        <fullName evidence="4">Alpha-1,6-glucosidase, pullulanase-type</fullName>
    </submittedName>
</protein>
<dbReference type="InterPro" id="IPR024561">
    <property type="entry name" value="Pullul_strch_C"/>
</dbReference>
<comment type="similarity">
    <text evidence="1">Belongs to the glycosyl hydrolase 13 family.</text>
</comment>
<dbReference type="InterPro" id="IPR006047">
    <property type="entry name" value="GH13_cat_dom"/>
</dbReference>
<accession>W7QMA8</accession>
<dbReference type="InterPro" id="IPR017853">
    <property type="entry name" value="GH"/>
</dbReference>
<evidence type="ECO:0000256" key="1">
    <source>
        <dbReference type="ARBA" id="ARBA00008061"/>
    </source>
</evidence>
<dbReference type="SUPFAM" id="SSF81296">
    <property type="entry name" value="E set domains"/>
    <property type="match status" value="2"/>
</dbReference>
<dbReference type="Pfam" id="PF02922">
    <property type="entry name" value="CBM_48"/>
    <property type="match status" value="1"/>
</dbReference>
<proteinExistence type="inferred from homology"/>
<reference evidence="4 5" key="1">
    <citation type="journal article" date="2014" name="Genome Announc.">
        <title>Draft Genome Sequence of the Agar-Degrading Bacterium Catenovulum sp. Strain DS-2, Isolated from Intestines of Haliotis diversicolor.</title>
        <authorList>
            <person name="Shan D."/>
            <person name="Li X."/>
            <person name="Gu Z."/>
            <person name="Wei G."/>
            <person name="Gao Z."/>
            <person name="Shao Z."/>
        </authorList>
    </citation>
    <scope>NUCLEOTIDE SEQUENCE [LARGE SCALE GENOMIC DNA]</scope>
    <source>
        <strain evidence="4 5">DS-2</strain>
    </source>
</reference>
<evidence type="ECO:0000259" key="3">
    <source>
        <dbReference type="SMART" id="SM00642"/>
    </source>
</evidence>
<dbReference type="CDD" id="cd02860">
    <property type="entry name" value="E_set_Pullulanase"/>
    <property type="match status" value="1"/>
</dbReference>
<dbReference type="PANTHER" id="PTHR43002">
    <property type="entry name" value="GLYCOGEN DEBRANCHING ENZYME"/>
    <property type="match status" value="1"/>
</dbReference>
<dbReference type="CDD" id="cd11341">
    <property type="entry name" value="AmyAc_Pullulanase_LD-like"/>
    <property type="match status" value="1"/>
</dbReference>
<dbReference type="Gene3D" id="2.60.40.1110">
    <property type="match status" value="1"/>
</dbReference>
<evidence type="ECO:0000256" key="2">
    <source>
        <dbReference type="ARBA" id="ARBA00023295"/>
    </source>
</evidence>
<dbReference type="GO" id="GO:0004553">
    <property type="term" value="F:hydrolase activity, hydrolyzing O-glycosyl compounds"/>
    <property type="evidence" value="ECO:0007669"/>
    <property type="project" value="InterPro"/>
</dbReference>
<evidence type="ECO:0000313" key="5">
    <source>
        <dbReference type="Proteomes" id="UP000019276"/>
    </source>
</evidence>
<dbReference type="Proteomes" id="UP000019276">
    <property type="component" value="Unassembled WGS sequence"/>
</dbReference>
<comment type="caution">
    <text evidence="4">The sequence shown here is derived from an EMBL/GenBank/DDBJ whole genome shotgun (WGS) entry which is preliminary data.</text>
</comment>